<proteinExistence type="predicted"/>
<organism evidence="2">
    <name type="scientific">Candidatus Kentrum sp. UNK</name>
    <dbReference type="NCBI Taxonomy" id="2126344"/>
    <lineage>
        <taxon>Bacteria</taxon>
        <taxon>Pseudomonadati</taxon>
        <taxon>Pseudomonadota</taxon>
        <taxon>Gammaproteobacteria</taxon>
        <taxon>Candidatus Kentrum</taxon>
    </lineage>
</organism>
<accession>A0A451AZH1</accession>
<evidence type="ECO:0000313" key="2">
    <source>
        <dbReference type="EMBL" id="VFK71445.1"/>
    </source>
</evidence>
<dbReference type="AlphaFoldDB" id="A0A451AZH1"/>
<sequence length="112" mass="12763">METVRSHRGAYAPFSRSQDRAWERMVRKLALGDRMMGTALRALAHPAQLPDCPTGLLPLAMVPLHRHNLSSRRGRVSLHCHEASLYHYKVKLHLGKMSLHPHEMSLPIREGK</sequence>
<protein>
    <submittedName>
        <fullName evidence="2">Uncharacterized protein</fullName>
    </submittedName>
</protein>
<evidence type="ECO:0000313" key="1">
    <source>
        <dbReference type="EMBL" id="VFK68202.1"/>
    </source>
</evidence>
<reference evidence="2" key="1">
    <citation type="submission" date="2019-02" db="EMBL/GenBank/DDBJ databases">
        <authorList>
            <person name="Gruber-Vodicka R. H."/>
            <person name="Seah K. B. B."/>
        </authorList>
    </citation>
    <scope>NUCLEOTIDE SEQUENCE</scope>
    <source>
        <strain evidence="2">BECK_BY19</strain>
        <strain evidence="1">BECK_BY8</strain>
    </source>
</reference>
<gene>
    <name evidence="1" type="ORF">BECKUNK1418G_GA0071005_12132</name>
    <name evidence="2" type="ORF">BECKUNK1418H_GA0071006_106614</name>
</gene>
<dbReference type="EMBL" id="CAADGD010000066">
    <property type="protein sequence ID" value="VFK71445.1"/>
    <property type="molecule type" value="Genomic_DNA"/>
</dbReference>
<dbReference type="EMBL" id="CAADFZ010000213">
    <property type="protein sequence ID" value="VFK68202.1"/>
    <property type="molecule type" value="Genomic_DNA"/>
</dbReference>
<name>A0A451AZH1_9GAMM</name>